<feature type="compositionally biased region" description="Basic residues" evidence="1">
    <location>
        <begin position="1"/>
        <end position="15"/>
    </location>
</feature>
<dbReference type="AlphaFoldDB" id="A0AA40FY66"/>
<dbReference type="Proteomes" id="UP001177670">
    <property type="component" value="Unassembled WGS sequence"/>
</dbReference>
<reference evidence="2" key="1">
    <citation type="submission" date="2021-10" db="EMBL/GenBank/DDBJ databases">
        <title>Melipona bicolor Genome sequencing and assembly.</title>
        <authorList>
            <person name="Araujo N.S."/>
            <person name="Arias M.C."/>
        </authorList>
    </citation>
    <scope>NUCLEOTIDE SEQUENCE</scope>
    <source>
        <strain evidence="2">USP_2M_L1-L4_2017</strain>
        <tissue evidence="2">Whole body</tissue>
    </source>
</reference>
<proteinExistence type="predicted"/>
<keyword evidence="3" id="KW-1185">Reference proteome</keyword>
<evidence type="ECO:0000313" key="2">
    <source>
        <dbReference type="EMBL" id="KAK1127369.1"/>
    </source>
</evidence>
<feature type="region of interest" description="Disordered" evidence="1">
    <location>
        <begin position="59"/>
        <end position="111"/>
    </location>
</feature>
<feature type="region of interest" description="Disordered" evidence="1">
    <location>
        <begin position="1"/>
        <end position="36"/>
    </location>
</feature>
<gene>
    <name evidence="2" type="ORF">K0M31_003910</name>
</gene>
<name>A0AA40FY66_9HYME</name>
<evidence type="ECO:0000256" key="1">
    <source>
        <dbReference type="SAM" id="MobiDB-lite"/>
    </source>
</evidence>
<sequence length="133" mass="14867">MEHLGNGRRRRRRSRQKDVGPDGRGATEPGYRNNARSWCIARRAAGRRHGRYKWAGQSVVPSGHEEETHGPAGHIGLRVQAGRTRPPGKTGERRRNDGRGATSNARVGRGAAFEGSVGEVWGPTRRERRLEKW</sequence>
<comment type="caution">
    <text evidence="2">The sequence shown here is derived from an EMBL/GenBank/DDBJ whole genome shotgun (WGS) entry which is preliminary data.</text>
</comment>
<organism evidence="2 3">
    <name type="scientific">Melipona bicolor</name>
    <dbReference type="NCBI Taxonomy" id="60889"/>
    <lineage>
        <taxon>Eukaryota</taxon>
        <taxon>Metazoa</taxon>
        <taxon>Ecdysozoa</taxon>
        <taxon>Arthropoda</taxon>
        <taxon>Hexapoda</taxon>
        <taxon>Insecta</taxon>
        <taxon>Pterygota</taxon>
        <taxon>Neoptera</taxon>
        <taxon>Endopterygota</taxon>
        <taxon>Hymenoptera</taxon>
        <taxon>Apocrita</taxon>
        <taxon>Aculeata</taxon>
        <taxon>Apoidea</taxon>
        <taxon>Anthophila</taxon>
        <taxon>Apidae</taxon>
        <taxon>Melipona</taxon>
    </lineage>
</organism>
<accession>A0AA40FY66</accession>
<dbReference type="EMBL" id="JAHYIQ010000012">
    <property type="protein sequence ID" value="KAK1127369.1"/>
    <property type="molecule type" value="Genomic_DNA"/>
</dbReference>
<evidence type="ECO:0000313" key="3">
    <source>
        <dbReference type="Proteomes" id="UP001177670"/>
    </source>
</evidence>
<protein>
    <submittedName>
        <fullName evidence="2">Uncharacterized protein</fullName>
    </submittedName>
</protein>